<keyword evidence="6 8" id="KW-1133">Transmembrane helix</keyword>
<evidence type="ECO:0000256" key="4">
    <source>
        <dbReference type="ARBA" id="ARBA00022475"/>
    </source>
</evidence>
<keyword evidence="5 8" id="KW-0812">Transmembrane</keyword>
<proteinExistence type="inferred from homology"/>
<evidence type="ECO:0000256" key="1">
    <source>
        <dbReference type="ARBA" id="ARBA00004651"/>
    </source>
</evidence>
<feature type="transmembrane region" description="Helical" evidence="8">
    <location>
        <begin position="349"/>
        <end position="371"/>
    </location>
</feature>
<dbReference type="KEGG" id="pfuw:KF707C_8150"/>
<comment type="similarity">
    <text evidence="2">Belongs to the BCCT transporter (TC 2.A.15) family.</text>
</comment>
<evidence type="ECO:0000256" key="6">
    <source>
        <dbReference type="ARBA" id="ARBA00022989"/>
    </source>
</evidence>
<dbReference type="PANTHER" id="PTHR30047">
    <property type="entry name" value="HIGH-AFFINITY CHOLINE TRANSPORT PROTEIN-RELATED"/>
    <property type="match status" value="1"/>
</dbReference>
<dbReference type="PANTHER" id="PTHR30047:SF7">
    <property type="entry name" value="HIGH-AFFINITY CHOLINE TRANSPORT PROTEIN"/>
    <property type="match status" value="1"/>
</dbReference>
<dbReference type="GO" id="GO:0022857">
    <property type="term" value="F:transmembrane transporter activity"/>
    <property type="evidence" value="ECO:0007669"/>
    <property type="project" value="InterPro"/>
</dbReference>
<dbReference type="EMBL" id="AP014862">
    <property type="protein sequence ID" value="BAU72503.1"/>
    <property type="molecule type" value="Genomic_DNA"/>
</dbReference>
<dbReference type="AlphaFoldDB" id="A0AAD1BWD0"/>
<evidence type="ECO:0000256" key="7">
    <source>
        <dbReference type="ARBA" id="ARBA00023136"/>
    </source>
</evidence>
<feature type="transmembrane region" description="Helical" evidence="8">
    <location>
        <begin position="9"/>
        <end position="27"/>
    </location>
</feature>
<dbReference type="RefSeq" id="WP_036991279.1">
    <property type="nucleotide sequence ID" value="NZ_AJMR01000047.1"/>
</dbReference>
<keyword evidence="4" id="KW-1003">Cell membrane</keyword>
<feature type="transmembrane region" description="Helical" evidence="8">
    <location>
        <begin position="186"/>
        <end position="210"/>
    </location>
</feature>
<keyword evidence="3" id="KW-0813">Transport</keyword>
<keyword evidence="7 8" id="KW-0472">Membrane</keyword>
<dbReference type="Proteomes" id="UP000218554">
    <property type="component" value="Chromosome"/>
</dbReference>
<sequence>MKQHPLRPLVFWPTFLILLAAVVASYLDLSLFLAISKGLNALILDNLAWLFCIAALGMVILALAVYFSPLGQIRIGGERATPLLSKPRWFMVTLCTTLAVGVLFWAVAEPLFHLHGPPGDLGIEAESPAAVRFALSTMFMHWTITPYAIYLVPSLVFALAFHNLRGEFSIGAMLRPLLGAERVRRYADLIDTLGLFALVAGIASALGTGALTLAGGLSQYIGGETTPLRLALIIAAIVLTFVASAASGLQRGIAKLSGLNTWILMALGGFVLLCGPTLTLISLGIEALGAYLGGFLRQSLYTGTAGGDPWAREWTVFFWAVWFAWAPVAALFLGKIARGYRVREFIRINMLYPALFSMLWMSIFSGSSLYYDAQGGGSLNLVLNQQGVEHVLYAMFRQLPASDVVIAFLLFVAFINFVTAADSNTDAIGNLCSRGVTADSDLDGNPLLKVAWGLIIGAMAWVMVAFVGLDGVKMLSNLGGLPGMFIVLGAGGTLMLWLRTPALLADRDAGVAPQARPSSTIAKSQAGR</sequence>
<feature type="transmembrane region" description="Helical" evidence="8">
    <location>
        <begin position="481"/>
        <end position="498"/>
    </location>
</feature>
<organism evidence="9 10">
    <name type="scientific">Metapseudomonas furukawaii</name>
    <name type="common">Pseudomonas furukawaii</name>
    <dbReference type="NCBI Taxonomy" id="1149133"/>
    <lineage>
        <taxon>Bacteria</taxon>
        <taxon>Pseudomonadati</taxon>
        <taxon>Pseudomonadota</taxon>
        <taxon>Gammaproteobacteria</taxon>
        <taxon>Pseudomonadales</taxon>
        <taxon>Pseudomonadaceae</taxon>
        <taxon>Metapseudomonas</taxon>
    </lineage>
</organism>
<feature type="transmembrane region" description="Helical" evidence="8">
    <location>
        <begin position="147"/>
        <end position="165"/>
    </location>
</feature>
<feature type="transmembrane region" description="Helical" evidence="8">
    <location>
        <begin position="450"/>
        <end position="469"/>
    </location>
</feature>
<accession>A0AAD1BWD0</accession>
<feature type="transmembrane region" description="Helical" evidence="8">
    <location>
        <begin position="261"/>
        <end position="285"/>
    </location>
</feature>
<name>A0AAD1BWD0_METFU</name>
<feature type="transmembrane region" description="Helical" evidence="8">
    <location>
        <begin position="89"/>
        <end position="108"/>
    </location>
</feature>
<feature type="transmembrane region" description="Helical" evidence="8">
    <location>
        <begin position="230"/>
        <end position="249"/>
    </location>
</feature>
<reference evidence="10" key="1">
    <citation type="submission" date="2015-05" db="EMBL/GenBank/DDBJ databases">
        <title>Draft genome sequencing of a biphenyl-degrading bacterium, Pseudomonas balearica KF707 (=NBRC110670).</title>
        <authorList>
            <person name="Kimura N."/>
            <person name="Hirose J."/>
            <person name="Watanabe T."/>
            <person name="Suenaga H."/>
            <person name="Fujihara H."/>
            <person name="Noguchi M."/>
            <person name="Hashimoto M."/>
            <person name="Shimodaira J."/>
            <person name="Tsuchikane K."/>
            <person name="Hosoyama A."/>
            <person name="Yamazoe A."/>
            <person name="Fujita N."/>
            <person name="Furukawa K."/>
        </authorList>
    </citation>
    <scope>NUCLEOTIDE SEQUENCE [LARGE SCALE GENOMIC DNA]</scope>
    <source>
        <strain evidence="10">DSM 10086 / NBRC 110670 / KF707</strain>
    </source>
</reference>
<dbReference type="Pfam" id="PF02028">
    <property type="entry name" value="BCCT"/>
    <property type="match status" value="1"/>
</dbReference>
<gene>
    <name evidence="9" type="ORF">KF707C_8150</name>
</gene>
<evidence type="ECO:0000256" key="3">
    <source>
        <dbReference type="ARBA" id="ARBA00022448"/>
    </source>
</evidence>
<feature type="transmembrane region" description="Helical" evidence="8">
    <location>
        <begin position="404"/>
        <end position="421"/>
    </location>
</feature>
<evidence type="ECO:0000256" key="2">
    <source>
        <dbReference type="ARBA" id="ARBA00005658"/>
    </source>
</evidence>
<comment type="subcellular location">
    <subcellularLocation>
        <location evidence="1">Cell membrane</location>
        <topology evidence="1">Multi-pass membrane protein</topology>
    </subcellularLocation>
</comment>
<evidence type="ECO:0000256" key="5">
    <source>
        <dbReference type="ARBA" id="ARBA00022692"/>
    </source>
</evidence>
<evidence type="ECO:0000256" key="8">
    <source>
        <dbReference type="SAM" id="Phobius"/>
    </source>
</evidence>
<evidence type="ECO:0000313" key="10">
    <source>
        <dbReference type="Proteomes" id="UP000218554"/>
    </source>
</evidence>
<feature type="transmembrane region" description="Helical" evidence="8">
    <location>
        <begin position="47"/>
        <end position="68"/>
    </location>
</feature>
<keyword evidence="10" id="KW-1185">Reference proteome</keyword>
<reference evidence="9 10" key="2">
    <citation type="journal article" date="2017" name="Int. J. Syst. Evol. Microbiol.">
        <title>Pseudomonas furukawaii sp. nov., a polychlorinated biphenyl-degrading bacterium isolated from biphenyl-contaminated soil in Japan.</title>
        <authorList>
            <person name="Kimura N."/>
            <person name="Watanabe T."/>
            <person name="Suenaga H."/>
            <person name="Fujihara H."/>
            <person name="Futagami T."/>
            <person name="Goto M."/>
            <person name="Hanada S."/>
            <person name="Hirose J."/>
        </authorList>
    </citation>
    <scope>NUCLEOTIDE SEQUENCE [LARGE SCALE GENOMIC DNA]</scope>
    <source>
        <strain evidence="10">DSM 10086 / NBRC 110670 / KF707</strain>
    </source>
</reference>
<dbReference type="InterPro" id="IPR000060">
    <property type="entry name" value="BCCT_transptr"/>
</dbReference>
<protein>
    <submittedName>
        <fullName evidence="9">Glycine betaine transporter</fullName>
    </submittedName>
</protein>
<feature type="transmembrane region" description="Helical" evidence="8">
    <location>
        <begin position="316"/>
        <end position="337"/>
    </location>
</feature>
<dbReference type="GO" id="GO:0005886">
    <property type="term" value="C:plasma membrane"/>
    <property type="evidence" value="ECO:0007669"/>
    <property type="project" value="UniProtKB-SubCell"/>
</dbReference>
<evidence type="ECO:0000313" key="9">
    <source>
        <dbReference type="EMBL" id="BAU72503.1"/>
    </source>
</evidence>